<proteinExistence type="predicted"/>
<gene>
    <name evidence="1" type="ORF">I553_2785</name>
</gene>
<dbReference type="EC" id="5.1.1.-" evidence="1"/>
<protein>
    <submittedName>
        <fullName evidence="1">Linear gramicidin synthetase subunit D domain protein</fullName>
        <ecNumber evidence="1">5.1.1.-</ecNumber>
    </submittedName>
</protein>
<comment type="caution">
    <text evidence="1">The sequence shown here is derived from an EMBL/GenBank/DDBJ whole genome shotgun (WGS) entry which is preliminary data.</text>
</comment>
<sequence>MAGEAVLGTLVKDAKEQLRALPDPLTYGVLRYFNPRRTWLASTRQSGSTIWPAERPWLRRTVR</sequence>
<dbReference type="AlphaFoldDB" id="X7YXR0"/>
<dbReference type="PATRIC" id="fig|1299334.3.peg.9040"/>
<reference evidence="1" key="1">
    <citation type="submission" date="2014-01" db="EMBL/GenBank/DDBJ databases">
        <authorList>
            <person name="Brown-Elliot B."/>
            <person name="Wallace R."/>
            <person name="Lenaerts A."/>
            <person name="Ordway D."/>
            <person name="DeGroote M.A."/>
            <person name="Parker T."/>
            <person name="Sizemore C."/>
            <person name="Tallon L.J."/>
            <person name="Sadzewicz L.K."/>
            <person name="Sengamalay N."/>
            <person name="Fraser C.M."/>
            <person name="Hine E."/>
            <person name="Shefchek K.A."/>
            <person name="Das S.P."/>
            <person name="Tettelin H."/>
        </authorList>
    </citation>
    <scope>NUCLEOTIDE SEQUENCE [LARGE SCALE GENOMIC DNA]</scope>
    <source>
        <strain evidence="1">4042</strain>
    </source>
</reference>
<organism evidence="1">
    <name type="scientific">Mycobacterium xenopi 4042</name>
    <dbReference type="NCBI Taxonomy" id="1299334"/>
    <lineage>
        <taxon>Bacteria</taxon>
        <taxon>Bacillati</taxon>
        <taxon>Actinomycetota</taxon>
        <taxon>Actinomycetes</taxon>
        <taxon>Mycobacteriales</taxon>
        <taxon>Mycobacteriaceae</taxon>
        <taxon>Mycobacterium</taxon>
    </lineage>
</organism>
<name>X7YXR0_MYCXE</name>
<dbReference type="EMBL" id="JAOB01000085">
    <property type="protein sequence ID" value="EUA11864.1"/>
    <property type="molecule type" value="Genomic_DNA"/>
</dbReference>
<keyword evidence="1" id="KW-0413">Isomerase</keyword>
<dbReference type="GO" id="GO:0016853">
    <property type="term" value="F:isomerase activity"/>
    <property type="evidence" value="ECO:0007669"/>
    <property type="project" value="UniProtKB-KW"/>
</dbReference>
<evidence type="ECO:0000313" key="1">
    <source>
        <dbReference type="EMBL" id="EUA11864.1"/>
    </source>
</evidence>
<accession>X7YXR0</accession>